<accession>A0A0B1QX51</accession>
<evidence type="ECO:0000256" key="1">
    <source>
        <dbReference type="ARBA" id="ARBA00022475"/>
    </source>
</evidence>
<proteinExistence type="inferred from homology"/>
<comment type="caution">
    <text evidence="8">The sequence shown here is derived from an EMBL/GenBank/DDBJ whole genome shotgun (WGS) entry which is preliminary data.</text>
</comment>
<dbReference type="EMBL" id="JTJJ01000137">
    <property type="protein sequence ID" value="KHJ65368.1"/>
    <property type="molecule type" value="Genomic_DNA"/>
</dbReference>
<reference evidence="8 9" key="1">
    <citation type="submission" date="2014-11" db="EMBL/GenBank/DDBJ databases">
        <title>Genome sequencing of Pantoea rodasii ND03.</title>
        <authorList>
            <person name="Muhamad Yunos N.Y."/>
            <person name="Chan K.-G."/>
        </authorList>
    </citation>
    <scope>NUCLEOTIDE SEQUENCE [LARGE SCALE GENOMIC DNA]</scope>
    <source>
        <strain evidence="8 9">ND03</strain>
    </source>
</reference>
<dbReference type="RefSeq" id="WP_039336774.1">
    <property type="nucleotide sequence ID" value="NZ_JTJJ01000137.1"/>
</dbReference>
<dbReference type="Pfam" id="PF13721">
    <property type="entry name" value="SecD-TM1"/>
    <property type="match status" value="1"/>
</dbReference>
<comment type="subunit">
    <text evidence="6">Interacts with EnvZ.</text>
</comment>
<dbReference type="HAMAP" id="MF_00904">
    <property type="entry name" value="Modulator_MzrA"/>
    <property type="match status" value="1"/>
</dbReference>
<evidence type="ECO:0000259" key="7">
    <source>
        <dbReference type="Pfam" id="PF13721"/>
    </source>
</evidence>
<evidence type="ECO:0000256" key="6">
    <source>
        <dbReference type="HAMAP-Rule" id="MF_00904"/>
    </source>
</evidence>
<dbReference type="NCBIfam" id="NF007915">
    <property type="entry name" value="PRK10629.1"/>
    <property type="match status" value="1"/>
</dbReference>
<gene>
    <name evidence="6" type="primary">mzrA</name>
    <name evidence="8" type="ORF">QU24_24960</name>
</gene>
<dbReference type="InterPro" id="IPR026574">
    <property type="entry name" value="Modulator_MzrA"/>
</dbReference>
<evidence type="ECO:0000256" key="3">
    <source>
        <dbReference type="ARBA" id="ARBA00022692"/>
    </source>
</evidence>
<evidence type="ECO:0000256" key="2">
    <source>
        <dbReference type="ARBA" id="ARBA00022519"/>
    </source>
</evidence>
<name>A0A0B1QX51_9GAMM</name>
<keyword evidence="3 6" id="KW-0812">Transmembrane</keyword>
<protein>
    <recommendedName>
        <fullName evidence="6">Modulator protein MzrA</fullName>
    </recommendedName>
</protein>
<evidence type="ECO:0000256" key="4">
    <source>
        <dbReference type="ARBA" id="ARBA00022989"/>
    </source>
</evidence>
<keyword evidence="4 6" id="KW-1133">Transmembrane helix</keyword>
<sequence length="122" mass="13361">MIKLRGFPKRILPWVFAGALAVLTVIFAPSLLQHEAVVQIRVAHSGTNLPDGFYLYQQLTAQGVRIKSITPSGDALVIHFENEEQSLAAQKVLRRLLPQGFVVASGPQASQQVPDANRPTYS</sequence>
<evidence type="ECO:0000313" key="8">
    <source>
        <dbReference type="EMBL" id="KHJ65368.1"/>
    </source>
</evidence>
<comment type="function">
    <text evidence="6">Modulates the activity of the EnvZ/OmpR two-component regulatory system, probably by directly modulating EnvZ enzymatic activity and increasing stability of phosphorylated OmpR.</text>
</comment>
<feature type="domain" description="SecD export protein N-terminal TM" evidence="7">
    <location>
        <begin position="16"/>
        <end position="104"/>
    </location>
</feature>
<feature type="transmembrane region" description="Helical" evidence="6">
    <location>
        <begin position="12"/>
        <end position="32"/>
    </location>
</feature>
<dbReference type="InterPro" id="IPR027398">
    <property type="entry name" value="SecD-TM"/>
</dbReference>
<comment type="subcellular location">
    <subcellularLocation>
        <location evidence="6">Cell inner membrane</location>
        <topology evidence="6">Single-pass membrane protein</topology>
    </subcellularLocation>
</comment>
<evidence type="ECO:0000313" key="9">
    <source>
        <dbReference type="Proteomes" id="UP000030853"/>
    </source>
</evidence>
<organism evidence="8 9">
    <name type="scientific">Pantoea rodasii</name>
    <dbReference type="NCBI Taxonomy" id="1076549"/>
    <lineage>
        <taxon>Bacteria</taxon>
        <taxon>Pseudomonadati</taxon>
        <taxon>Pseudomonadota</taxon>
        <taxon>Gammaproteobacteria</taxon>
        <taxon>Enterobacterales</taxon>
        <taxon>Erwiniaceae</taxon>
        <taxon>Pantoea</taxon>
    </lineage>
</organism>
<dbReference type="Gene3D" id="3.30.70.260">
    <property type="match status" value="1"/>
</dbReference>
<keyword evidence="2 6" id="KW-0997">Cell inner membrane</keyword>
<comment type="similarity">
    <text evidence="6">Belongs to the MzrA family.</text>
</comment>
<keyword evidence="1 6" id="KW-1003">Cell membrane</keyword>
<dbReference type="AlphaFoldDB" id="A0A0B1QX51"/>
<keyword evidence="5 6" id="KW-0472">Membrane</keyword>
<evidence type="ECO:0000256" key="5">
    <source>
        <dbReference type="ARBA" id="ARBA00023136"/>
    </source>
</evidence>
<dbReference type="Proteomes" id="UP000030853">
    <property type="component" value="Unassembled WGS sequence"/>
</dbReference>
<dbReference type="GO" id="GO:0019901">
    <property type="term" value="F:protein kinase binding"/>
    <property type="evidence" value="ECO:0007669"/>
    <property type="project" value="UniProtKB-UniRule"/>
</dbReference>
<dbReference type="GO" id="GO:0005886">
    <property type="term" value="C:plasma membrane"/>
    <property type="evidence" value="ECO:0007669"/>
    <property type="project" value="UniProtKB-SubCell"/>
</dbReference>